<comment type="caution">
    <text evidence="2">The sequence shown here is derived from an EMBL/GenBank/DDBJ whole genome shotgun (WGS) entry which is preliminary data.</text>
</comment>
<proteinExistence type="predicted"/>
<organism evidence="2 3">
    <name type="scientific">Liparis tanakae</name>
    <name type="common">Tanaka's snailfish</name>
    <dbReference type="NCBI Taxonomy" id="230148"/>
    <lineage>
        <taxon>Eukaryota</taxon>
        <taxon>Metazoa</taxon>
        <taxon>Chordata</taxon>
        <taxon>Craniata</taxon>
        <taxon>Vertebrata</taxon>
        <taxon>Euteleostomi</taxon>
        <taxon>Actinopterygii</taxon>
        <taxon>Neopterygii</taxon>
        <taxon>Teleostei</taxon>
        <taxon>Neoteleostei</taxon>
        <taxon>Acanthomorphata</taxon>
        <taxon>Eupercaria</taxon>
        <taxon>Perciformes</taxon>
        <taxon>Cottioidei</taxon>
        <taxon>Cottales</taxon>
        <taxon>Liparidae</taxon>
        <taxon>Liparis</taxon>
    </lineage>
</organism>
<name>A0A4Z2IGC8_9TELE</name>
<dbReference type="EMBL" id="SRLO01000087">
    <property type="protein sequence ID" value="TNN77069.1"/>
    <property type="molecule type" value="Genomic_DNA"/>
</dbReference>
<evidence type="ECO:0000256" key="1">
    <source>
        <dbReference type="SAM" id="MobiDB-lite"/>
    </source>
</evidence>
<dbReference type="AlphaFoldDB" id="A0A4Z2IGC8"/>
<keyword evidence="3" id="KW-1185">Reference proteome</keyword>
<evidence type="ECO:0000313" key="2">
    <source>
        <dbReference type="EMBL" id="TNN77069.1"/>
    </source>
</evidence>
<protein>
    <submittedName>
        <fullName evidence="2">Uncharacterized protein</fullName>
    </submittedName>
</protein>
<sequence length="306" mass="32781">MTNTGSWTEARFNKVEDRGSSRDSRSHKASSGDLHVDPVRTQTAARGATRRFTGRTGSDSRAHACIGLRLGRGHPGRLESFLLRDGKRRARRRILLLQIIETHFLNGLLFLEGVPPLRQRQLPHHHHLFGVVVAPAVLRRGGSAVMLAASAGRVLVASLPPDVQTLTAVLPDADEPGGGVPLQVLQPLPFGQRHLHGVATGAVGLPISVVTPRHLVSRQLLCRLDPLQERRPRRLCAAGTHRMAGDSGRGQCLAEETLERLGVTGEAGRGALGREGLRRGDAGQRGRRDTAGGLAAAGFGVATQDM</sequence>
<evidence type="ECO:0000313" key="3">
    <source>
        <dbReference type="Proteomes" id="UP000314294"/>
    </source>
</evidence>
<feature type="compositionally biased region" description="Basic and acidic residues" evidence="1">
    <location>
        <begin position="275"/>
        <end position="290"/>
    </location>
</feature>
<gene>
    <name evidence="2" type="ORF">EYF80_012707</name>
</gene>
<accession>A0A4Z2IGC8</accession>
<dbReference type="Proteomes" id="UP000314294">
    <property type="component" value="Unassembled WGS sequence"/>
</dbReference>
<feature type="region of interest" description="Disordered" evidence="1">
    <location>
        <begin position="1"/>
        <end position="38"/>
    </location>
</feature>
<feature type="compositionally biased region" description="Basic and acidic residues" evidence="1">
    <location>
        <begin position="11"/>
        <end position="26"/>
    </location>
</feature>
<feature type="region of interest" description="Disordered" evidence="1">
    <location>
        <begin position="265"/>
        <end position="291"/>
    </location>
</feature>
<reference evidence="2 3" key="1">
    <citation type="submission" date="2019-03" db="EMBL/GenBank/DDBJ databases">
        <title>First draft genome of Liparis tanakae, snailfish: a comprehensive survey of snailfish specific genes.</title>
        <authorList>
            <person name="Kim W."/>
            <person name="Song I."/>
            <person name="Jeong J.-H."/>
            <person name="Kim D."/>
            <person name="Kim S."/>
            <person name="Ryu S."/>
            <person name="Song J.Y."/>
            <person name="Lee S.K."/>
        </authorList>
    </citation>
    <scope>NUCLEOTIDE SEQUENCE [LARGE SCALE GENOMIC DNA]</scope>
    <source>
        <tissue evidence="2">Muscle</tissue>
    </source>
</reference>